<evidence type="ECO:0000313" key="3">
    <source>
        <dbReference type="Proteomes" id="UP000287651"/>
    </source>
</evidence>
<sequence length="93" mass="10474">MALLDYVHDASWVITSLDKSDFLHKEVQKLKEGGDPDVVAAVEQRAFEAQSPTENLHVELEEATQQRESLEKELGESHEALADSWGQLSKARR</sequence>
<evidence type="ECO:0000313" key="2">
    <source>
        <dbReference type="EMBL" id="RRT73763.1"/>
    </source>
</evidence>
<dbReference type="AlphaFoldDB" id="A0A427AC15"/>
<gene>
    <name evidence="2" type="ORF">B296_00007885</name>
</gene>
<evidence type="ECO:0000256" key="1">
    <source>
        <dbReference type="SAM" id="MobiDB-lite"/>
    </source>
</evidence>
<proteinExistence type="predicted"/>
<feature type="region of interest" description="Disordered" evidence="1">
    <location>
        <begin position="61"/>
        <end position="93"/>
    </location>
</feature>
<protein>
    <submittedName>
        <fullName evidence="2">Uncharacterized protein</fullName>
    </submittedName>
</protein>
<reference evidence="2 3" key="1">
    <citation type="journal article" date="2014" name="Agronomy (Basel)">
        <title>A Draft Genome Sequence for Ensete ventricosum, the Drought-Tolerant Tree Against Hunger.</title>
        <authorList>
            <person name="Harrison J."/>
            <person name="Moore K.A."/>
            <person name="Paszkiewicz K."/>
            <person name="Jones T."/>
            <person name="Grant M."/>
            <person name="Ambacheew D."/>
            <person name="Muzemil S."/>
            <person name="Studholme D.J."/>
        </authorList>
    </citation>
    <scope>NUCLEOTIDE SEQUENCE [LARGE SCALE GENOMIC DNA]</scope>
</reference>
<dbReference type="Proteomes" id="UP000287651">
    <property type="component" value="Unassembled WGS sequence"/>
</dbReference>
<feature type="compositionally biased region" description="Basic and acidic residues" evidence="1">
    <location>
        <begin position="61"/>
        <end position="81"/>
    </location>
</feature>
<organism evidence="2 3">
    <name type="scientific">Ensete ventricosum</name>
    <name type="common">Abyssinian banana</name>
    <name type="synonym">Musa ensete</name>
    <dbReference type="NCBI Taxonomy" id="4639"/>
    <lineage>
        <taxon>Eukaryota</taxon>
        <taxon>Viridiplantae</taxon>
        <taxon>Streptophyta</taxon>
        <taxon>Embryophyta</taxon>
        <taxon>Tracheophyta</taxon>
        <taxon>Spermatophyta</taxon>
        <taxon>Magnoliopsida</taxon>
        <taxon>Liliopsida</taxon>
        <taxon>Zingiberales</taxon>
        <taxon>Musaceae</taxon>
        <taxon>Ensete</taxon>
    </lineage>
</organism>
<dbReference type="EMBL" id="AMZH03002994">
    <property type="protein sequence ID" value="RRT73763.1"/>
    <property type="molecule type" value="Genomic_DNA"/>
</dbReference>
<name>A0A427AC15_ENSVE</name>
<accession>A0A427AC15</accession>
<comment type="caution">
    <text evidence="2">The sequence shown here is derived from an EMBL/GenBank/DDBJ whole genome shotgun (WGS) entry which is preliminary data.</text>
</comment>